<dbReference type="InterPro" id="IPR058512">
    <property type="entry name" value="DUF8199"/>
</dbReference>
<gene>
    <name evidence="2" type="ORF">HMPREF0765_2090</name>
</gene>
<dbReference type="RefSeq" id="WP_003010300.1">
    <property type="nucleotide sequence ID" value="NZ_GG668633.1"/>
</dbReference>
<name>C2FXN4_SPHSI</name>
<proteinExistence type="predicted"/>
<dbReference type="HOGENOM" id="CLU_156608_0_0_10"/>
<feature type="chain" id="PRO_5002914062" evidence="1">
    <location>
        <begin position="22"/>
        <end position="134"/>
    </location>
</feature>
<dbReference type="EMBL" id="ACHB01000048">
    <property type="protein sequence ID" value="EEI92475.1"/>
    <property type="molecule type" value="Genomic_DNA"/>
</dbReference>
<organism evidence="2 3">
    <name type="scientific">Sphingobacterium spiritivorum ATCC 33300</name>
    <dbReference type="NCBI Taxonomy" id="525372"/>
    <lineage>
        <taxon>Bacteria</taxon>
        <taxon>Pseudomonadati</taxon>
        <taxon>Bacteroidota</taxon>
        <taxon>Sphingobacteriia</taxon>
        <taxon>Sphingobacteriales</taxon>
        <taxon>Sphingobacteriaceae</taxon>
        <taxon>Sphingobacterium</taxon>
    </lineage>
</organism>
<dbReference type="Proteomes" id="UP000006241">
    <property type="component" value="Unassembled WGS sequence"/>
</dbReference>
<sequence length="134" mass="15420">MMKRLILILMTVFYLASASGAGVHLHYCMGQLVDWTFVKDKTDDCGFCGMEKKQPLENDCCKDVDYKANLDKAYKINNQNYKFEQVVFIIPQFKPLETSLFTPVRVLLLSHVMSKAPPLGEYPPIFLKNCTFRI</sequence>
<reference evidence="2 3" key="1">
    <citation type="submission" date="2009-01" db="EMBL/GenBank/DDBJ databases">
        <authorList>
            <person name="Qin X."/>
            <person name="Bachman B."/>
            <person name="Battles P."/>
            <person name="Bell A."/>
            <person name="Bess C."/>
            <person name="Bickham C."/>
            <person name="Chaboub L."/>
            <person name="Chen D."/>
            <person name="Coyle M."/>
            <person name="Deiros D.R."/>
            <person name="Dinh H."/>
            <person name="Forbes L."/>
            <person name="Fowler G."/>
            <person name="Francisco L."/>
            <person name="Fu Q."/>
            <person name="Gubbala S."/>
            <person name="Hale W."/>
            <person name="Han Y."/>
            <person name="Hemphill L."/>
            <person name="Highlander S.K."/>
            <person name="Hirani K."/>
            <person name="Hogues M."/>
            <person name="Jackson L."/>
            <person name="Jakkamsetti A."/>
            <person name="Javaid M."/>
            <person name="Jiang H."/>
            <person name="Korchina V."/>
            <person name="Kovar C."/>
            <person name="Lara F."/>
            <person name="Lee S."/>
            <person name="Mata R."/>
            <person name="Mathew T."/>
            <person name="Moen C."/>
            <person name="Morales K."/>
            <person name="Munidasa M."/>
            <person name="Nazareth L."/>
            <person name="Ngo R."/>
            <person name="Nguyen L."/>
            <person name="Okwuonu G."/>
            <person name="Ongeri F."/>
            <person name="Patil S."/>
            <person name="Petrosino J."/>
            <person name="Pham C."/>
            <person name="Pham P."/>
            <person name="Pu L.-L."/>
            <person name="Puazo M."/>
            <person name="Raj R."/>
            <person name="Reid J."/>
            <person name="Rouhana J."/>
            <person name="Saada N."/>
            <person name="Shang Y."/>
            <person name="Simmons D."/>
            <person name="Thornton R."/>
            <person name="Warren J."/>
            <person name="Weissenberger G."/>
            <person name="Zhang J."/>
            <person name="Zhang L."/>
            <person name="Zhou C."/>
            <person name="Zhu D."/>
            <person name="Muzny D."/>
            <person name="Worley K."/>
            <person name="Gibbs R."/>
        </authorList>
    </citation>
    <scope>NUCLEOTIDE SEQUENCE [LARGE SCALE GENOMIC DNA]</scope>
    <source>
        <strain evidence="2 3">ATCC 33300</strain>
    </source>
</reference>
<accession>C2FXN4</accession>
<evidence type="ECO:0000313" key="2">
    <source>
        <dbReference type="EMBL" id="EEI92475.1"/>
    </source>
</evidence>
<dbReference type="NCBIfam" id="NF047658">
    <property type="entry name" value="HYC_CC_PP"/>
    <property type="match status" value="1"/>
</dbReference>
<dbReference type="Pfam" id="PF26622">
    <property type="entry name" value="DUF8199"/>
    <property type="match status" value="1"/>
</dbReference>
<dbReference type="AlphaFoldDB" id="C2FXN4"/>
<dbReference type="InterPro" id="IPR058060">
    <property type="entry name" value="HYC_CC_PP"/>
</dbReference>
<keyword evidence="1" id="KW-0732">Signal</keyword>
<feature type="signal peptide" evidence="1">
    <location>
        <begin position="1"/>
        <end position="21"/>
    </location>
</feature>
<protein>
    <submittedName>
        <fullName evidence="2">Uncharacterized protein</fullName>
    </submittedName>
</protein>
<evidence type="ECO:0000256" key="1">
    <source>
        <dbReference type="SAM" id="SignalP"/>
    </source>
</evidence>
<evidence type="ECO:0000313" key="3">
    <source>
        <dbReference type="Proteomes" id="UP000006241"/>
    </source>
</evidence>
<comment type="caution">
    <text evidence="2">The sequence shown here is derived from an EMBL/GenBank/DDBJ whole genome shotgun (WGS) entry which is preliminary data.</text>
</comment>